<reference evidence="2" key="1">
    <citation type="submission" date="2021-08" db="EMBL/GenBank/DDBJ databases">
        <authorList>
            <person name="Sakaguchi M."/>
            <person name="Kikuchi T."/>
            <person name="Urbanczyk H."/>
        </authorList>
    </citation>
    <scope>NUCLEOTIDE SEQUENCE</scope>
    <source>
        <strain evidence="2">020920N</strain>
    </source>
</reference>
<dbReference type="InterPro" id="IPR045584">
    <property type="entry name" value="Pilin-like"/>
</dbReference>
<keyword evidence="1" id="KW-0472">Membrane</keyword>
<dbReference type="InterPro" id="IPR012902">
    <property type="entry name" value="N_methyl_site"/>
</dbReference>
<name>A0ABY4WXN6_9GAMM</name>
<dbReference type="SUPFAM" id="SSF54523">
    <property type="entry name" value="Pili subunits"/>
    <property type="match status" value="1"/>
</dbReference>
<organism evidence="2 3">
    <name type="scientific">Grimontia kaedaensis</name>
    <dbReference type="NCBI Taxonomy" id="2872157"/>
    <lineage>
        <taxon>Bacteria</taxon>
        <taxon>Pseudomonadati</taxon>
        <taxon>Pseudomonadota</taxon>
        <taxon>Gammaproteobacteria</taxon>
        <taxon>Vibrionales</taxon>
        <taxon>Vibrionaceae</taxon>
        <taxon>Grimontia</taxon>
    </lineage>
</organism>
<proteinExistence type="predicted"/>
<dbReference type="Proteomes" id="UP001056255">
    <property type="component" value="Chromosome I"/>
</dbReference>
<dbReference type="RefSeq" id="WP_256481827.1">
    <property type="nucleotide sequence ID" value="NZ_CP082275.1"/>
</dbReference>
<gene>
    <name evidence="2" type="ORF">K6Q96_07070</name>
</gene>
<keyword evidence="1" id="KW-0812">Transmembrane</keyword>
<keyword evidence="3" id="KW-1185">Reference proteome</keyword>
<sequence>MKRYRSLTLIEMIVTISVMALLTAVAVPVYVSSVQTQKAESPSHIPLLEMFSEWALNLPTRPLKLIQPRLMAKNCISLL</sequence>
<protein>
    <submittedName>
        <fullName evidence="2">Prepilin-type N-terminal cleavage/methylation domain-containing protein</fullName>
    </submittedName>
</protein>
<accession>A0ABY4WXN6</accession>
<dbReference type="EMBL" id="CP082275">
    <property type="protein sequence ID" value="USH03746.1"/>
    <property type="molecule type" value="Genomic_DNA"/>
</dbReference>
<evidence type="ECO:0000313" key="3">
    <source>
        <dbReference type="Proteomes" id="UP001056255"/>
    </source>
</evidence>
<keyword evidence="1" id="KW-1133">Transmembrane helix</keyword>
<feature type="transmembrane region" description="Helical" evidence="1">
    <location>
        <begin position="12"/>
        <end position="31"/>
    </location>
</feature>
<dbReference type="Pfam" id="PF07963">
    <property type="entry name" value="N_methyl"/>
    <property type="match status" value="1"/>
</dbReference>
<dbReference type="Gene3D" id="3.30.700.10">
    <property type="entry name" value="Glycoprotein, Type 4 Pilin"/>
    <property type="match status" value="1"/>
</dbReference>
<evidence type="ECO:0000313" key="2">
    <source>
        <dbReference type="EMBL" id="USH03746.1"/>
    </source>
</evidence>
<evidence type="ECO:0000256" key="1">
    <source>
        <dbReference type="SAM" id="Phobius"/>
    </source>
</evidence>